<organism evidence="3 4">
    <name type="scientific">Cohaesibacter gelatinilyticus</name>
    <dbReference type="NCBI Taxonomy" id="372072"/>
    <lineage>
        <taxon>Bacteria</taxon>
        <taxon>Pseudomonadati</taxon>
        <taxon>Pseudomonadota</taxon>
        <taxon>Alphaproteobacteria</taxon>
        <taxon>Hyphomicrobiales</taxon>
        <taxon>Cohaesibacteraceae</taxon>
    </lineage>
</organism>
<accession>A0A285NDI8</accession>
<keyword evidence="4" id="KW-1185">Reference proteome</keyword>
<dbReference type="EMBL" id="OBEL01000001">
    <property type="protein sequence ID" value="SNZ07368.1"/>
    <property type="molecule type" value="Genomic_DNA"/>
</dbReference>
<evidence type="ECO:0000313" key="4">
    <source>
        <dbReference type="Proteomes" id="UP000219439"/>
    </source>
</evidence>
<dbReference type="Pfam" id="PF13439">
    <property type="entry name" value="Glyco_transf_4"/>
    <property type="match status" value="1"/>
</dbReference>
<evidence type="ECO:0000259" key="2">
    <source>
        <dbReference type="Pfam" id="PF13439"/>
    </source>
</evidence>
<sequence length="395" mass="43889">MTRAKKLRIVHCVRSPFGGIFRHILDLAHQQHHEGHDVGLILDSETCSPFEAAKIEAETTSLTLGVAKFPIKRQIGSGDLMAFWRMYKALKAMKPDVVHTHGAKGGALGRTVASCLPQKPVRLYCPHGGSLHYDKDSLKGKIFFGLERMLEKITDSLVFVSEYEMRSYFAKVGQPKVSWNLTYNGLRDHEFTPIPADEQAYDFLMIGQLRDLKGPDLFIDALKMLHNQGKKATALIVGSGEDEEKYRSMVREYGLEAHVTFSKPMPAIQAFAKTHCVVVPSRAESMPYIVLEAIGAQKPLIATQVGGIPEIFGDQAHVLVPANNALSLGEAMLVKLESRELAQAQAAQLVEQIKSGFSLTTMNRTILDEYYRGFRIRPDINLPLTTKTENVQNAA</sequence>
<reference evidence="3 4" key="1">
    <citation type="submission" date="2017-09" db="EMBL/GenBank/DDBJ databases">
        <authorList>
            <person name="Ehlers B."/>
            <person name="Leendertz F.H."/>
        </authorList>
    </citation>
    <scope>NUCLEOTIDE SEQUENCE [LARGE SCALE GENOMIC DNA]</scope>
    <source>
        <strain evidence="3 4">DSM 18289</strain>
    </source>
</reference>
<dbReference type="AlphaFoldDB" id="A0A285NDI8"/>
<feature type="domain" description="Glycosyltransferase subfamily 4-like N-terminal" evidence="2">
    <location>
        <begin position="17"/>
        <end position="185"/>
    </location>
</feature>
<dbReference type="PANTHER" id="PTHR12526">
    <property type="entry name" value="GLYCOSYLTRANSFERASE"/>
    <property type="match status" value="1"/>
</dbReference>
<gene>
    <name evidence="3" type="ORF">SAMN06265368_0887</name>
</gene>
<feature type="domain" description="Glycosyl transferase family 1" evidence="1">
    <location>
        <begin position="193"/>
        <end position="344"/>
    </location>
</feature>
<dbReference type="InterPro" id="IPR028098">
    <property type="entry name" value="Glyco_trans_4-like_N"/>
</dbReference>
<dbReference type="InterPro" id="IPR001296">
    <property type="entry name" value="Glyco_trans_1"/>
</dbReference>
<name>A0A285NDI8_9HYPH</name>
<evidence type="ECO:0000313" key="3">
    <source>
        <dbReference type="EMBL" id="SNZ07368.1"/>
    </source>
</evidence>
<proteinExistence type="predicted"/>
<dbReference type="OrthoDB" id="9806708at2"/>
<dbReference type="Pfam" id="PF00534">
    <property type="entry name" value="Glycos_transf_1"/>
    <property type="match status" value="1"/>
</dbReference>
<dbReference type="GO" id="GO:0016757">
    <property type="term" value="F:glycosyltransferase activity"/>
    <property type="evidence" value="ECO:0007669"/>
    <property type="project" value="InterPro"/>
</dbReference>
<dbReference type="RefSeq" id="WP_097152159.1">
    <property type="nucleotide sequence ID" value="NZ_OBEL01000001.1"/>
</dbReference>
<dbReference type="PANTHER" id="PTHR12526:SF630">
    <property type="entry name" value="GLYCOSYLTRANSFERASE"/>
    <property type="match status" value="1"/>
</dbReference>
<keyword evidence="3" id="KW-0808">Transferase</keyword>
<dbReference type="Gene3D" id="3.40.50.2000">
    <property type="entry name" value="Glycogen Phosphorylase B"/>
    <property type="match status" value="2"/>
</dbReference>
<protein>
    <submittedName>
        <fullName evidence="3">Glycosyltransferase involved in cell wall bisynthesis</fullName>
    </submittedName>
</protein>
<dbReference type="SUPFAM" id="SSF53756">
    <property type="entry name" value="UDP-Glycosyltransferase/glycogen phosphorylase"/>
    <property type="match status" value="1"/>
</dbReference>
<evidence type="ECO:0000259" key="1">
    <source>
        <dbReference type="Pfam" id="PF00534"/>
    </source>
</evidence>
<dbReference type="Proteomes" id="UP000219439">
    <property type="component" value="Unassembled WGS sequence"/>
</dbReference>